<reference evidence="2 3" key="1">
    <citation type="submission" date="2014-04" db="EMBL/GenBank/DDBJ databases">
        <authorList>
            <consortium name="DOE Joint Genome Institute"/>
            <person name="Kuo A."/>
            <person name="Girlanda M."/>
            <person name="Perotto S."/>
            <person name="Kohler A."/>
            <person name="Nagy L.G."/>
            <person name="Floudas D."/>
            <person name="Copeland A."/>
            <person name="Barry K.W."/>
            <person name="Cichocki N."/>
            <person name="Veneault-Fourrey C."/>
            <person name="LaButti K."/>
            <person name="Lindquist E.A."/>
            <person name="Lipzen A."/>
            <person name="Lundell T."/>
            <person name="Morin E."/>
            <person name="Murat C."/>
            <person name="Sun H."/>
            <person name="Tunlid A."/>
            <person name="Henrissat B."/>
            <person name="Grigoriev I.V."/>
            <person name="Hibbett D.S."/>
            <person name="Martin F."/>
            <person name="Nordberg H.P."/>
            <person name="Cantor M.N."/>
            <person name="Hua S.X."/>
        </authorList>
    </citation>
    <scope>NUCLEOTIDE SEQUENCE [LARGE SCALE GENOMIC DNA]</scope>
    <source>
        <strain evidence="2 3">MUT 4182</strain>
    </source>
</reference>
<dbReference type="InterPro" id="IPR016135">
    <property type="entry name" value="UBQ-conjugating_enzyme/RWD"/>
</dbReference>
<dbReference type="Proteomes" id="UP000054248">
    <property type="component" value="Unassembled WGS sequence"/>
</dbReference>
<sequence>MSSGKKTSPPATPSDPFADIIAERVKEWEHLTSSYSAPSPDYVFQVTEPGHGFKFLCGRWQLAVTTALTYPAFAPSYQLELVNEKAQGVGEASGAELEARLRNIAKEKRGEVFLKDLVEEIRHFVQHPPGSSRSTPEHVAEEPNLEPPGPAAVETPDQITAADQSIDENKDVRYWLDQQLIGGIEHLDAKVAQSFMGKVTIQSITQGLPASVRLLHAEVILRAPLVRRFNEAREALIKKYAREAKKKVRGDNRRWQ</sequence>
<dbReference type="AlphaFoldDB" id="A0A0C3Q393"/>
<protein>
    <recommendedName>
        <fullName evidence="4">RWD domain-containing protein</fullName>
    </recommendedName>
</protein>
<dbReference type="HOGENOM" id="CLU_1086630_0_0_1"/>
<accession>A0A0C3Q393</accession>
<organism evidence="2 3">
    <name type="scientific">Tulasnella calospora MUT 4182</name>
    <dbReference type="NCBI Taxonomy" id="1051891"/>
    <lineage>
        <taxon>Eukaryota</taxon>
        <taxon>Fungi</taxon>
        <taxon>Dikarya</taxon>
        <taxon>Basidiomycota</taxon>
        <taxon>Agaricomycotina</taxon>
        <taxon>Agaricomycetes</taxon>
        <taxon>Cantharellales</taxon>
        <taxon>Tulasnellaceae</taxon>
        <taxon>Tulasnella</taxon>
    </lineage>
</organism>
<gene>
    <name evidence="2" type="ORF">M407DRAFT_33310</name>
</gene>
<evidence type="ECO:0000313" key="2">
    <source>
        <dbReference type="EMBL" id="KIO17034.1"/>
    </source>
</evidence>
<dbReference type="OrthoDB" id="10256774at2759"/>
<evidence type="ECO:0000313" key="3">
    <source>
        <dbReference type="Proteomes" id="UP000054248"/>
    </source>
</evidence>
<dbReference type="Gene3D" id="3.10.110.10">
    <property type="entry name" value="Ubiquitin Conjugating Enzyme"/>
    <property type="match status" value="1"/>
</dbReference>
<keyword evidence="3" id="KW-1185">Reference proteome</keyword>
<feature type="region of interest" description="Disordered" evidence="1">
    <location>
        <begin position="125"/>
        <end position="155"/>
    </location>
</feature>
<evidence type="ECO:0000256" key="1">
    <source>
        <dbReference type="SAM" id="MobiDB-lite"/>
    </source>
</evidence>
<proteinExistence type="predicted"/>
<evidence type="ECO:0008006" key="4">
    <source>
        <dbReference type="Google" id="ProtNLM"/>
    </source>
</evidence>
<reference evidence="3" key="2">
    <citation type="submission" date="2015-01" db="EMBL/GenBank/DDBJ databases">
        <title>Evolutionary Origins and Diversification of the Mycorrhizal Mutualists.</title>
        <authorList>
            <consortium name="DOE Joint Genome Institute"/>
            <consortium name="Mycorrhizal Genomics Consortium"/>
            <person name="Kohler A."/>
            <person name="Kuo A."/>
            <person name="Nagy L.G."/>
            <person name="Floudas D."/>
            <person name="Copeland A."/>
            <person name="Barry K.W."/>
            <person name="Cichocki N."/>
            <person name="Veneault-Fourrey C."/>
            <person name="LaButti K."/>
            <person name="Lindquist E.A."/>
            <person name="Lipzen A."/>
            <person name="Lundell T."/>
            <person name="Morin E."/>
            <person name="Murat C."/>
            <person name="Riley R."/>
            <person name="Ohm R."/>
            <person name="Sun H."/>
            <person name="Tunlid A."/>
            <person name="Henrissat B."/>
            <person name="Grigoriev I.V."/>
            <person name="Hibbett D.S."/>
            <person name="Martin F."/>
        </authorList>
    </citation>
    <scope>NUCLEOTIDE SEQUENCE [LARGE SCALE GENOMIC DNA]</scope>
    <source>
        <strain evidence="3">MUT 4182</strain>
    </source>
</reference>
<dbReference type="EMBL" id="KN823440">
    <property type="protein sequence ID" value="KIO17034.1"/>
    <property type="molecule type" value="Genomic_DNA"/>
</dbReference>
<name>A0A0C3Q393_9AGAM</name>